<dbReference type="KEGG" id="crq:GCK72_002197"/>
<sequence length="370" mass="42451">MAPNFCAGNSAAPCIRINHHFQESILESSFPLTVLPLKFGVKNESRIYYSDKSVLDSFKYYGYTLSDLSIPSPFGLATPDIDCEVIDTLCPQMIQVFHVSVNGSPRLVSWNDLKENETMEIIDEAGYVGSWPGYCGTSNGALVEMFSPLLKEFQYATTNEDILKARWNEDRHFWHPTKVIGYLFNATDPIRTVNYPFNAIRPLDNVVFNKILLRLRPIIRAKDSNGLVAFTTSLKENDYLKLYKFDKVFNISLIDQMTNVPVISDACGKMMLIYEFSNPITRTYRLKLRDSDPNEEMVKRAGYVFREESSARRCLGDIQPIYEFQNPDKQSDIHYVSTPEEINEYNVTKRWTNLGLMGFSSWGNFAFAKR</sequence>
<reference evidence="1 2" key="1">
    <citation type="submission" date="2019-12" db="EMBL/GenBank/DDBJ databases">
        <title>Chromosome-level assembly of the Caenorhabditis remanei genome.</title>
        <authorList>
            <person name="Teterina A.A."/>
            <person name="Willis J.H."/>
            <person name="Phillips P.C."/>
        </authorList>
    </citation>
    <scope>NUCLEOTIDE SEQUENCE [LARGE SCALE GENOMIC DNA]</scope>
    <source>
        <strain evidence="1 2">PX506</strain>
        <tissue evidence="1">Whole organism</tissue>
    </source>
</reference>
<protein>
    <submittedName>
        <fullName evidence="1">Uncharacterized protein</fullName>
    </submittedName>
</protein>
<dbReference type="CTD" id="9809109"/>
<comment type="caution">
    <text evidence="1">The sequence shown here is derived from an EMBL/GenBank/DDBJ whole genome shotgun (WGS) entry which is preliminary data.</text>
</comment>
<dbReference type="GeneID" id="9809109"/>
<dbReference type="Proteomes" id="UP000483820">
    <property type="component" value="Chromosome I"/>
</dbReference>
<dbReference type="AlphaFoldDB" id="A0A6A5HRR1"/>
<dbReference type="EMBL" id="WUAV01000001">
    <property type="protein sequence ID" value="KAF1770379.1"/>
    <property type="molecule type" value="Genomic_DNA"/>
</dbReference>
<proteinExistence type="predicted"/>
<evidence type="ECO:0000313" key="1">
    <source>
        <dbReference type="EMBL" id="KAF1770379.1"/>
    </source>
</evidence>
<dbReference type="RefSeq" id="XP_003104798.2">
    <property type="nucleotide sequence ID" value="XM_003104750.2"/>
</dbReference>
<name>A0A6A5HRR1_CAERE</name>
<evidence type="ECO:0000313" key="2">
    <source>
        <dbReference type="Proteomes" id="UP000483820"/>
    </source>
</evidence>
<accession>A0A6A5HRR1</accession>
<gene>
    <name evidence="1" type="ORF">GCK72_002197</name>
</gene>
<organism evidence="1 2">
    <name type="scientific">Caenorhabditis remanei</name>
    <name type="common">Caenorhabditis vulgaris</name>
    <dbReference type="NCBI Taxonomy" id="31234"/>
    <lineage>
        <taxon>Eukaryota</taxon>
        <taxon>Metazoa</taxon>
        <taxon>Ecdysozoa</taxon>
        <taxon>Nematoda</taxon>
        <taxon>Chromadorea</taxon>
        <taxon>Rhabditida</taxon>
        <taxon>Rhabditina</taxon>
        <taxon>Rhabditomorpha</taxon>
        <taxon>Rhabditoidea</taxon>
        <taxon>Rhabditidae</taxon>
        <taxon>Peloderinae</taxon>
        <taxon>Caenorhabditis</taxon>
    </lineage>
</organism>